<dbReference type="SMART" id="SM00665">
    <property type="entry name" value="B561"/>
    <property type="match status" value="1"/>
</dbReference>
<evidence type="ECO:0000256" key="8">
    <source>
        <dbReference type="ARBA" id="ARBA00022989"/>
    </source>
</evidence>
<keyword evidence="5 11" id="KW-0812">Transmembrane</keyword>
<evidence type="ECO:0000256" key="1">
    <source>
        <dbReference type="ARBA" id="ARBA00001970"/>
    </source>
</evidence>
<evidence type="ECO:0000256" key="4">
    <source>
        <dbReference type="ARBA" id="ARBA00022617"/>
    </source>
</evidence>
<keyword evidence="8 11" id="KW-1133">Transmembrane helix</keyword>
<keyword evidence="3" id="KW-0813">Transport</keyword>
<feature type="transmembrane region" description="Helical" evidence="11">
    <location>
        <begin position="193"/>
        <end position="213"/>
    </location>
</feature>
<feature type="transmembrane region" description="Helical" evidence="11">
    <location>
        <begin position="127"/>
        <end position="146"/>
    </location>
</feature>
<feature type="domain" description="Cytochrome b561" evidence="13">
    <location>
        <begin position="7"/>
        <end position="220"/>
    </location>
</feature>
<feature type="transmembrane region" description="Helical" evidence="11">
    <location>
        <begin position="91"/>
        <end position="115"/>
    </location>
</feature>
<keyword evidence="9" id="KW-0408">Iron</keyword>
<dbReference type="PROSITE" id="PS50939">
    <property type="entry name" value="CYTOCHROME_B561"/>
    <property type="match status" value="1"/>
</dbReference>
<feature type="transmembrane region" description="Helical" evidence="11">
    <location>
        <begin position="158"/>
        <end position="181"/>
    </location>
</feature>
<dbReference type="Proteomes" id="UP000827889">
    <property type="component" value="Chromosome 3"/>
</dbReference>
<dbReference type="GO" id="GO:0046872">
    <property type="term" value="F:metal ion binding"/>
    <property type="evidence" value="ECO:0007669"/>
    <property type="project" value="UniProtKB-KW"/>
</dbReference>
<keyword evidence="6" id="KW-0479">Metal-binding</keyword>
<dbReference type="PANTHER" id="PTHR15422">
    <property type="entry name" value="OS05G0565100 PROTEIN"/>
    <property type="match status" value="1"/>
</dbReference>
<keyword evidence="12" id="KW-0732">Signal</keyword>
<evidence type="ECO:0000256" key="2">
    <source>
        <dbReference type="ARBA" id="ARBA00004141"/>
    </source>
</evidence>
<feature type="signal peptide" evidence="12">
    <location>
        <begin position="1"/>
        <end position="18"/>
    </location>
</feature>
<keyword evidence="14" id="KW-1185">Reference proteome</keyword>
<dbReference type="PANTHER" id="PTHR15422:SF24">
    <property type="entry name" value="DOMON RELATED DOMAIN-CONTAINING PROTEIN"/>
    <property type="match status" value="1"/>
</dbReference>
<dbReference type="GeneID" id="115757621"/>
<evidence type="ECO:0000256" key="7">
    <source>
        <dbReference type="ARBA" id="ARBA00022982"/>
    </source>
</evidence>
<dbReference type="InterPro" id="IPR045150">
    <property type="entry name" value="CYB561D1/2"/>
</dbReference>
<comment type="subcellular location">
    <subcellularLocation>
        <location evidence="2">Membrane</location>
        <topology evidence="2">Multi-pass membrane protein</topology>
    </subcellularLocation>
</comment>
<dbReference type="AlphaFoldDB" id="A0A8B8R2S7"/>
<keyword evidence="7" id="KW-0249">Electron transport</keyword>
<sequence>MQLYSKMLAILAVPACQAFLLPLAAHQPGEANQIQGHKNARQNLHKMHAKINKDIAMHGLLLWSSMGFLMPLGILVIRLSIREENRARAKAFFYIHVILQVLSLLLATSGAILSIKTFENSFDNHHQRIGLILYVAIWVQALTGLLRPRRGTKRRSTWYFSHWILGTAVSLLGIINIYTGIMAFHDKTSRATWVWNILFTAQVSLIAFLYLFVEKWDYMRRQGVASGGDPTTPSPNNLTSTQVESGKELVLVPCSKHNALKNLFD</sequence>
<organism evidence="14 15">
    <name type="scientific">Rhodamnia argentea</name>
    <dbReference type="NCBI Taxonomy" id="178133"/>
    <lineage>
        <taxon>Eukaryota</taxon>
        <taxon>Viridiplantae</taxon>
        <taxon>Streptophyta</taxon>
        <taxon>Embryophyta</taxon>
        <taxon>Tracheophyta</taxon>
        <taxon>Spermatophyta</taxon>
        <taxon>Magnoliopsida</taxon>
        <taxon>eudicotyledons</taxon>
        <taxon>Gunneridae</taxon>
        <taxon>Pentapetalae</taxon>
        <taxon>rosids</taxon>
        <taxon>malvids</taxon>
        <taxon>Myrtales</taxon>
        <taxon>Myrtaceae</taxon>
        <taxon>Myrtoideae</taxon>
        <taxon>Myrteae</taxon>
        <taxon>Australasian group</taxon>
        <taxon>Rhodamnia</taxon>
    </lineage>
</organism>
<protein>
    <submittedName>
        <fullName evidence="15">Cytochrome b561 domain-containing protein At4g18260-like</fullName>
    </submittedName>
</protein>
<comment type="cofactor">
    <cofactor evidence="1">
        <name>heme b</name>
        <dbReference type="ChEBI" id="CHEBI:60344"/>
    </cofactor>
</comment>
<feature type="chain" id="PRO_5034853883" evidence="12">
    <location>
        <begin position="19"/>
        <end position="265"/>
    </location>
</feature>
<dbReference type="GO" id="GO:0020037">
    <property type="term" value="F:heme binding"/>
    <property type="evidence" value="ECO:0007669"/>
    <property type="project" value="TreeGrafter"/>
</dbReference>
<dbReference type="Gene3D" id="1.20.120.1770">
    <property type="match status" value="1"/>
</dbReference>
<name>A0A8B8R2S7_9MYRT</name>
<evidence type="ECO:0000256" key="5">
    <source>
        <dbReference type="ARBA" id="ARBA00022692"/>
    </source>
</evidence>
<evidence type="ECO:0000256" key="11">
    <source>
        <dbReference type="SAM" id="Phobius"/>
    </source>
</evidence>
<dbReference type="Pfam" id="PF03188">
    <property type="entry name" value="Cytochrom_B561"/>
    <property type="match status" value="1"/>
</dbReference>
<gene>
    <name evidence="15" type="primary">LOC115757621</name>
</gene>
<evidence type="ECO:0000313" key="15">
    <source>
        <dbReference type="RefSeq" id="XP_030553779.1"/>
    </source>
</evidence>
<evidence type="ECO:0000259" key="13">
    <source>
        <dbReference type="PROSITE" id="PS50939"/>
    </source>
</evidence>
<dbReference type="CDD" id="cd08760">
    <property type="entry name" value="Cyt_b561_FRRS1_like"/>
    <property type="match status" value="1"/>
</dbReference>
<evidence type="ECO:0000256" key="3">
    <source>
        <dbReference type="ARBA" id="ARBA00022448"/>
    </source>
</evidence>
<dbReference type="RefSeq" id="XP_030553779.1">
    <property type="nucleotide sequence ID" value="XM_030697919.2"/>
</dbReference>
<evidence type="ECO:0000313" key="14">
    <source>
        <dbReference type="Proteomes" id="UP000827889"/>
    </source>
</evidence>
<dbReference type="InterPro" id="IPR006593">
    <property type="entry name" value="Cyt_b561/ferric_Rdtase_TM"/>
</dbReference>
<evidence type="ECO:0000256" key="6">
    <source>
        <dbReference type="ARBA" id="ARBA00022723"/>
    </source>
</evidence>
<evidence type="ECO:0000256" key="9">
    <source>
        <dbReference type="ARBA" id="ARBA00023004"/>
    </source>
</evidence>
<feature type="transmembrane region" description="Helical" evidence="11">
    <location>
        <begin position="55"/>
        <end position="79"/>
    </location>
</feature>
<dbReference type="OrthoDB" id="19261at2759"/>
<dbReference type="GO" id="GO:0140575">
    <property type="term" value="F:transmembrane monodehydroascorbate reductase activity"/>
    <property type="evidence" value="ECO:0007669"/>
    <property type="project" value="InterPro"/>
</dbReference>
<evidence type="ECO:0000256" key="10">
    <source>
        <dbReference type="ARBA" id="ARBA00023136"/>
    </source>
</evidence>
<reference evidence="15" key="1">
    <citation type="submission" date="2025-08" db="UniProtKB">
        <authorList>
            <consortium name="RefSeq"/>
        </authorList>
    </citation>
    <scope>IDENTIFICATION</scope>
    <source>
        <tissue evidence="15">Leaf</tissue>
    </source>
</reference>
<proteinExistence type="predicted"/>
<evidence type="ECO:0000256" key="12">
    <source>
        <dbReference type="SAM" id="SignalP"/>
    </source>
</evidence>
<keyword evidence="4" id="KW-0349">Heme</keyword>
<accession>A0A8B8R2S7</accession>
<keyword evidence="10 11" id="KW-0472">Membrane</keyword>
<dbReference type="GO" id="GO:0016020">
    <property type="term" value="C:membrane"/>
    <property type="evidence" value="ECO:0007669"/>
    <property type="project" value="UniProtKB-SubCell"/>
</dbReference>
<dbReference type="KEGG" id="rarg:115757621"/>